<dbReference type="SUPFAM" id="SSF49464">
    <property type="entry name" value="Carboxypeptidase regulatory domain-like"/>
    <property type="match status" value="1"/>
</dbReference>
<feature type="chain" id="PRO_5047477108" evidence="5">
    <location>
        <begin position="25"/>
        <end position="664"/>
    </location>
</feature>
<feature type="domain" description="OmpA-like" evidence="6">
    <location>
        <begin position="542"/>
        <end position="664"/>
    </location>
</feature>
<evidence type="ECO:0000256" key="3">
    <source>
        <dbReference type="ARBA" id="ARBA00023237"/>
    </source>
</evidence>
<dbReference type="CDD" id="cd07185">
    <property type="entry name" value="OmpA_C-like"/>
    <property type="match status" value="1"/>
</dbReference>
<dbReference type="PROSITE" id="PS51123">
    <property type="entry name" value="OMPA_2"/>
    <property type="match status" value="1"/>
</dbReference>
<keyword evidence="2 4" id="KW-0472">Membrane</keyword>
<accession>A0ABP8M825</accession>
<gene>
    <name evidence="7" type="ORF">GCM10023188_47490</name>
</gene>
<dbReference type="Pfam" id="PF07676">
    <property type="entry name" value="PD40"/>
    <property type="match status" value="2"/>
</dbReference>
<dbReference type="InterPro" id="IPR006664">
    <property type="entry name" value="OMP_bac"/>
</dbReference>
<organism evidence="7 8">
    <name type="scientific">Pontibacter saemangeumensis</name>
    <dbReference type="NCBI Taxonomy" id="1084525"/>
    <lineage>
        <taxon>Bacteria</taxon>
        <taxon>Pseudomonadati</taxon>
        <taxon>Bacteroidota</taxon>
        <taxon>Cytophagia</taxon>
        <taxon>Cytophagales</taxon>
        <taxon>Hymenobacteraceae</taxon>
        <taxon>Pontibacter</taxon>
    </lineage>
</organism>
<dbReference type="Proteomes" id="UP001500552">
    <property type="component" value="Unassembled WGS sequence"/>
</dbReference>
<comment type="subcellular location">
    <subcellularLocation>
        <location evidence="1">Cell outer membrane</location>
    </subcellularLocation>
</comment>
<dbReference type="InterPro" id="IPR036737">
    <property type="entry name" value="OmpA-like_sf"/>
</dbReference>
<dbReference type="Gene3D" id="3.30.1330.60">
    <property type="entry name" value="OmpA-like domain"/>
    <property type="match status" value="1"/>
</dbReference>
<dbReference type="PRINTS" id="PR01021">
    <property type="entry name" value="OMPADOMAIN"/>
</dbReference>
<dbReference type="InterPro" id="IPR011990">
    <property type="entry name" value="TPR-like_helical_dom_sf"/>
</dbReference>
<dbReference type="InterPro" id="IPR008969">
    <property type="entry name" value="CarboxyPept-like_regulatory"/>
</dbReference>
<evidence type="ECO:0000259" key="6">
    <source>
        <dbReference type="PROSITE" id="PS51123"/>
    </source>
</evidence>
<dbReference type="PANTHER" id="PTHR30329">
    <property type="entry name" value="STATOR ELEMENT OF FLAGELLAR MOTOR COMPLEX"/>
    <property type="match status" value="1"/>
</dbReference>
<dbReference type="InterPro" id="IPR011659">
    <property type="entry name" value="WD40"/>
</dbReference>
<evidence type="ECO:0000256" key="1">
    <source>
        <dbReference type="ARBA" id="ARBA00004442"/>
    </source>
</evidence>
<dbReference type="PANTHER" id="PTHR30329:SF21">
    <property type="entry name" value="LIPOPROTEIN YIAD-RELATED"/>
    <property type="match status" value="1"/>
</dbReference>
<keyword evidence="5" id="KW-0732">Signal</keyword>
<dbReference type="Gene3D" id="1.25.40.10">
    <property type="entry name" value="Tetratricopeptide repeat domain"/>
    <property type="match status" value="1"/>
</dbReference>
<evidence type="ECO:0000256" key="4">
    <source>
        <dbReference type="PROSITE-ProRule" id="PRU00473"/>
    </source>
</evidence>
<evidence type="ECO:0000313" key="8">
    <source>
        <dbReference type="Proteomes" id="UP001500552"/>
    </source>
</evidence>
<evidence type="ECO:0000256" key="2">
    <source>
        <dbReference type="ARBA" id="ARBA00023136"/>
    </source>
</evidence>
<dbReference type="SUPFAM" id="SSF82171">
    <property type="entry name" value="DPP6 N-terminal domain-like"/>
    <property type="match status" value="1"/>
</dbReference>
<dbReference type="InterPro" id="IPR006665">
    <property type="entry name" value="OmpA-like"/>
</dbReference>
<name>A0ABP8M825_9BACT</name>
<keyword evidence="3" id="KW-0998">Cell outer membrane</keyword>
<dbReference type="SUPFAM" id="SSF48452">
    <property type="entry name" value="TPR-like"/>
    <property type="match status" value="1"/>
</dbReference>
<proteinExistence type="predicted"/>
<feature type="signal peptide" evidence="5">
    <location>
        <begin position="1"/>
        <end position="24"/>
    </location>
</feature>
<dbReference type="EMBL" id="BAABHC010000041">
    <property type="protein sequence ID" value="GAA4444951.1"/>
    <property type="molecule type" value="Genomic_DNA"/>
</dbReference>
<reference evidence="8" key="1">
    <citation type="journal article" date="2019" name="Int. J. Syst. Evol. Microbiol.">
        <title>The Global Catalogue of Microorganisms (GCM) 10K type strain sequencing project: providing services to taxonomists for standard genome sequencing and annotation.</title>
        <authorList>
            <consortium name="The Broad Institute Genomics Platform"/>
            <consortium name="The Broad Institute Genome Sequencing Center for Infectious Disease"/>
            <person name="Wu L."/>
            <person name="Ma J."/>
        </authorList>
    </citation>
    <scope>NUCLEOTIDE SEQUENCE [LARGE SCALE GENOMIC DNA]</scope>
    <source>
        <strain evidence="8">JCM 17926</strain>
    </source>
</reference>
<evidence type="ECO:0000256" key="5">
    <source>
        <dbReference type="SAM" id="SignalP"/>
    </source>
</evidence>
<protein>
    <submittedName>
        <fullName evidence="7">OmpA family protein</fullName>
    </submittedName>
</protein>
<dbReference type="InterPro" id="IPR050330">
    <property type="entry name" value="Bact_OuterMem_StrucFunc"/>
</dbReference>
<comment type="caution">
    <text evidence="7">The sequence shown here is derived from an EMBL/GenBank/DDBJ whole genome shotgun (WGS) entry which is preliminary data.</text>
</comment>
<keyword evidence="8" id="KW-1185">Reference proteome</keyword>
<dbReference type="RefSeq" id="WP_345163353.1">
    <property type="nucleotide sequence ID" value="NZ_BAABHC010000041.1"/>
</dbReference>
<dbReference type="SUPFAM" id="SSF103088">
    <property type="entry name" value="OmpA-like"/>
    <property type="match status" value="1"/>
</dbReference>
<sequence>MNYKYTPLCLVVAAMLGLAPAANGQSSLRKANKYYENFEFALALQEYQEAVQKRTPDLETAKRIADSYRLTRQTQMAENWYGKVVAMQGREPMNLYYFAEALRSNGKYAEAKEQYMLWGEEMPDKAEQAQELIQAAETAARWVNQPAVATIEPLQVLNYANFSDFSPMQYGNKGIIFTSDRGLETPKDKTAIYGWTGRPYLQLFTAEQDVQGNWGNPKALQDVINADYHNATASAAEDGRTLYFTRTQVVTRKAYANADPTSWVKAPASEEKEHLNRLEIFTAEKESGNWGNIKPFEYNKVDEYSVGHPALTPDGKVMYFTSDMPGGMGETDIYYTERRADGSWGEPVNAGTTVNTPGRESFPYVDANGKLFFASDGHVGMGGLDVFSAEGAQGDWRVVRNLGYPVNSPKNDYGIMFTEPGEKGLLSSNRDAQNGTDDIYTFTILQKPVVLAITTLERKQNEQKRTVQGPLPGTTVIVAQEATADSAIVMTDDAGKYFMDGRKGNTYTLTGAREGYLNTLAVAQIPATAPDTVEVALLFDKNELEKAIVLENIYYDLDKWDIRPDAARELDKLASLLQSNPKVAMELSAHTDSRESQNYNQVLSEKRAQAAVDYIVSKGIDKSRLTAKGYGKTKLVNKCGDNVQCSEAEHQLNRRTEFKIIRNK</sequence>
<evidence type="ECO:0000313" key="7">
    <source>
        <dbReference type="EMBL" id="GAA4444951.1"/>
    </source>
</evidence>
<dbReference type="Pfam" id="PF00691">
    <property type="entry name" value="OmpA"/>
    <property type="match status" value="1"/>
</dbReference>